<reference evidence="8 9" key="1">
    <citation type="submission" date="2018-11" db="EMBL/GenBank/DDBJ databases">
        <title>Genome sequence of Saitozyma podzolica DSM 27192.</title>
        <authorList>
            <person name="Aliyu H."/>
            <person name="Gorte O."/>
            <person name="Ochsenreither K."/>
        </authorList>
    </citation>
    <scope>NUCLEOTIDE SEQUENCE [LARGE SCALE GENOMIC DNA]</scope>
    <source>
        <strain evidence="8 9">DSM 27192</strain>
    </source>
</reference>
<feature type="transmembrane region" description="Helical" evidence="6">
    <location>
        <begin position="92"/>
        <end position="117"/>
    </location>
</feature>
<dbReference type="PROSITE" id="PS50850">
    <property type="entry name" value="MFS"/>
    <property type="match status" value="1"/>
</dbReference>
<dbReference type="SUPFAM" id="SSF103473">
    <property type="entry name" value="MFS general substrate transporter"/>
    <property type="match status" value="1"/>
</dbReference>
<dbReference type="PANTHER" id="PTHR48022:SF11">
    <property type="entry name" value="MONOSACCHARIDE TRANSPORTER (HXT8), PUTATIVE (AFU_ORTHOLOGUE AFUA_2G08120)-RELATED"/>
    <property type="match status" value="1"/>
</dbReference>
<feature type="transmembrane region" description="Helical" evidence="6">
    <location>
        <begin position="31"/>
        <end position="54"/>
    </location>
</feature>
<evidence type="ECO:0000256" key="3">
    <source>
        <dbReference type="ARBA" id="ARBA00022692"/>
    </source>
</evidence>
<protein>
    <recommendedName>
        <fullName evidence="7">Major facilitator superfamily (MFS) profile domain-containing protein</fullName>
    </recommendedName>
</protein>
<keyword evidence="9" id="KW-1185">Reference proteome</keyword>
<feature type="domain" description="Major facilitator superfamily (MFS) profile" evidence="7">
    <location>
        <begin position="1"/>
        <end position="182"/>
    </location>
</feature>
<dbReference type="PROSITE" id="PS00216">
    <property type="entry name" value="SUGAR_TRANSPORT_1"/>
    <property type="match status" value="1"/>
</dbReference>
<dbReference type="OrthoDB" id="6133115at2759"/>
<evidence type="ECO:0000313" key="9">
    <source>
        <dbReference type="Proteomes" id="UP000279259"/>
    </source>
</evidence>
<organism evidence="8 9">
    <name type="scientific">Saitozyma podzolica</name>
    <dbReference type="NCBI Taxonomy" id="1890683"/>
    <lineage>
        <taxon>Eukaryota</taxon>
        <taxon>Fungi</taxon>
        <taxon>Dikarya</taxon>
        <taxon>Basidiomycota</taxon>
        <taxon>Agaricomycotina</taxon>
        <taxon>Tremellomycetes</taxon>
        <taxon>Tremellales</taxon>
        <taxon>Trimorphomycetaceae</taxon>
        <taxon>Saitozyma</taxon>
    </lineage>
</organism>
<dbReference type="InterPro" id="IPR050360">
    <property type="entry name" value="MFS_Sugar_Transporters"/>
</dbReference>
<dbReference type="AlphaFoldDB" id="A0A427YDE2"/>
<gene>
    <name evidence="8" type="ORF">EHS25_002806</name>
</gene>
<dbReference type="PANTHER" id="PTHR48022">
    <property type="entry name" value="PLASTIDIC GLUCOSE TRANSPORTER 4"/>
    <property type="match status" value="1"/>
</dbReference>
<evidence type="ECO:0000313" key="8">
    <source>
        <dbReference type="EMBL" id="RSH89140.1"/>
    </source>
</evidence>
<accession>A0A427YDE2</accession>
<name>A0A427YDE2_9TREE</name>
<evidence type="ECO:0000256" key="4">
    <source>
        <dbReference type="ARBA" id="ARBA00022989"/>
    </source>
</evidence>
<feature type="transmembrane region" description="Helical" evidence="6">
    <location>
        <begin position="61"/>
        <end position="80"/>
    </location>
</feature>
<comment type="subcellular location">
    <subcellularLocation>
        <location evidence="1">Membrane</location>
        <topology evidence="1">Multi-pass membrane protein</topology>
    </subcellularLocation>
</comment>
<dbReference type="Proteomes" id="UP000279259">
    <property type="component" value="Unassembled WGS sequence"/>
</dbReference>
<keyword evidence="3 6" id="KW-0812">Transmembrane</keyword>
<proteinExistence type="inferred from homology"/>
<dbReference type="InterPro" id="IPR005829">
    <property type="entry name" value="Sugar_transporter_CS"/>
</dbReference>
<dbReference type="Pfam" id="PF00083">
    <property type="entry name" value="Sugar_tr"/>
    <property type="match status" value="1"/>
</dbReference>
<dbReference type="InterPro" id="IPR036259">
    <property type="entry name" value="MFS_trans_sf"/>
</dbReference>
<dbReference type="InterPro" id="IPR005828">
    <property type="entry name" value="MFS_sugar_transport-like"/>
</dbReference>
<evidence type="ECO:0000256" key="1">
    <source>
        <dbReference type="ARBA" id="ARBA00004141"/>
    </source>
</evidence>
<dbReference type="InterPro" id="IPR020846">
    <property type="entry name" value="MFS_dom"/>
</dbReference>
<evidence type="ECO:0000256" key="6">
    <source>
        <dbReference type="SAM" id="Phobius"/>
    </source>
</evidence>
<keyword evidence="5 6" id="KW-0472">Membrane</keyword>
<feature type="transmembrane region" description="Helical" evidence="6">
    <location>
        <begin position="157"/>
        <end position="178"/>
    </location>
</feature>
<dbReference type="GO" id="GO:0016020">
    <property type="term" value="C:membrane"/>
    <property type="evidence" value="ECO:0007669"/>
    <property type="project" value="UniProtKB-SubCell"/>
</dbReference>
<evidence type="ECO:0000256" key="5">
    <source>
        <dbReference type="ARBA" id="ARBA00023136"/>
    </source>
</evidence>
<dbReference type="GO" id="GO:0005351">
    <property type="term" value="F:carbohydrate:proton symporter activity"/>
    <property type="evidence" value="ECO:0007669"/>
    <property type="project" value="TreeGrafter"/>
</dbReference>
<dbReference type="Gene3D" id="1.20.1250.20">
    <property type="entry name" value="MFS general substrate transporter like domains"/>
    <property type="match status" value="1"/>
</dbReference>
<evidence type="ECO:0000256" key="2">
    <source>
        <dbReference type="ARBA" id="ARBA00010992"/>
    </source>
</evidence>
<sequence>MAVNQCTGQTVVWSYMVNLLRGMGIQGTGPLLVLAGFMTLGAICNGLGGFILDYLGRRKTYLIGLSGVITTLCIHTAMIAEYSGSTNKAGQGVGVAMLFVYVTFFAGCIDVTTYVYCSEIFPTVHRAQGMSYSVSFFFALCAMWTSMAPTVMAKIHWGYYCIFIGISCFSIVGIYKFFPETAHKTLEEIGILFGDTVAPTAGDSDGAHRAVEIKPADTPDSQEKYRVAHVETELRGK</sequence>
<comment type="similarity">
    <text evidence="2">Belongs to the major facilitator superfamily. Sugar transporter (TC 2.A.1.1) family.</text>
</comment>
<comment type="caution">
    <text evidence="8">The sequence shown here is derived from an EMBL/GenBank/DDBJ whole genome shotgun (WGS) entry which is preliminary data.</text>
</comment>
<keyword evidence="4 6" id="KW-1133">Transmembrane helix</keyword>
<evidence type="ECO:0000259" key="7">
    <source>
        <dbReference type="PROSITE" id="PS50850"/>
    </source>
</evidence>
<dbReference type="EMBL" id="RSCD01000015">
    <property type="protein sequence ID" value="RSH89140.1"/>
    <property type="molecule type" value="Genomic_DNA"/>
</dbReference>
<feature type="transmembrane region" description="Helical" evidence="6">
    <location>
        <begin position="129"/>
        <end position="151"/>
    </location>
</feature>